<dbReference type="InterPro" id="IPR000909">
    <property type="entry name" value="PLipase_C_PInositol-sp_X_dom"/>
</dbReference>
<dbReference type="InterPro" id="IPR001192">
    <property type="entry name" value="PI-PLC_fam"/>
</dbReference>
<dbReference type="Gene3D" id="3.20.20.190">
    <property type="entry name" value="Phosphatidylinositol (PI) phosphodiesterase"/>
    <property type="match status" value="2"/>
</dbReference>
<keyword evidence="10" id="KW-0807">Transducer</keyword>
<dbReference type="FunFam" id="1.10.238.10:FF:000254">
    <property type="entry name" value="Phosphoinositide phospholipase C"/>
    <property type="match status" value="1"/>
</dbReference>
<dbReference type="AlphaFoldDB" id="A0AAD8MMG6"/>
<dbReference type="Gene3D" id="1.10.238.10">
    <property type="entry name" value="EF-hand"/>
    <property type="match status" value="1"/>
</dbReference>
<evidence type="ECO:0000313" key="16">
    <source>
        <dbReference type="Proteomes" id="UP001237642"/>
    </source>
</evidence>
<dbReference type="Pfam" id="PF00388">
    <property type="entry name" value="PI-PLC-X"/>
    <property type="match status" value="1"/>
</dbReference>
<comment type="catalytic activity">
    <reaction evidence="1 11">
        <text>a 1,2-diacyl-sn-glycero-3-phospho-(1D-myo-inositol-4,5-bisphosphate) + H2O = 1D-myo-inositol 1,4,5-trisphosphate + a 1,2-diacyl-sn-glycerol + H(+)</text>
        <dbReference type="Rhea" id="RHEA:33179"/>
        <dbReference type="ChEBI" id="CHEBI:15377"/>
        <dbReference type="ChEBI" id="CHEBI:15378"/>
        <dbReference type="ChEBI" id="CHEBI:17815"/>
        <dbReference type="ChEBI" id="CHEBI:58456"/>
        <dbReference type="ChEBI" id="CHEBI:203600"/>
        <dbReference type="EC" id="3.1.4.11"/>
    </reaction>
</comment>
<evidence type="ECO:0000256" key="7">
    <source>
        <dbReference type="ARBA" id="ARBA00022963"/>
    </source>
</evidence>
<dbReference type="PROSITE" id="PS50007">
    <property type="entry name" value="PIPLC_X_DOMAIN"/>
    <property type="match status" value="1"/>
</dbReference>
<name>A0AAD8MMG6_9APIA</name>
<evidence type="ECO:0000259" key="14">
    <source>
        <dbReference type="PROSITE" id="PS50008"/>
    </source>
</evidence>
<dbReference type="EC" id="3.1.4.11" evidence="4 11"/>
<dbReference type="GO" id="GO:0051209">
    <property type="term" value="P:release of sequestered calcium ion into cytosol"/>
    <property type="evidence" value="ECO:0007669"/>
    <property type="project" value="TreeGrafter"/>
</dbReference>
<sequence>MGSYNYYKMFGCFNRKFKMNDNGPPLDVTEAFSAYTEDKSQMSADQLLRFLVDFQGDTGYTLSMTQDLLHQVLQRRHHLTKYTRNNLMLDDFYFFLFQDDLNPPINLEVHHNMTAPLQHYFIYTGHNSYLTGNQLSSDCSDIPIINALERGVRGIELDLWPNSAKDEVHVLHGRTLTTPVRLDKCFKSIKQHAFVKSSYPVIVTLEDHLTPSLREKVAEMAIEIFGELLYYPEPGVYDEFPSPRALKHQIVLSTKPPKEYLDSAKESLEFKKEKVKNVLKTKLISGEDLLGKETPALTAEAETDQGNLQNHTDQDGDDDVNNNRRGQTSNCEMDDEEHGSDSHKSSKEHGPGFKRLYAMQSADLKVEPPNDVAEDCSTDTDLSSQLGETDEHAGLSTLDTHLLSQIKDSDEHAAPSSMNTHLSTQLRETDELESIDNQHSNQLETLDKFSKDPSLESCNLNQFVPPDELGKDPSLDIQNSAQVKISDESAADLNSENSKSSPLGTPEYKRLLALQTNNVKDAEDLDVSTNRSKTGTTEHKRLGSLLDTYEWKEGKEEANEDEDVNKIQAKESVYKSLIAIHAEKPKDGLRKTFLVEADKVRRLSLSEQELERAAESYGTDIVRFTQKNLVRVYPKGTRVNSSNFEPLQGWMVGAQMVAFNMQGYGKSLWLMHGMFRGNGGCGYIKKPEILMKKAPHEVFDPRATLPEKKTLKVKVYMGDGWRLDFSHTHFDTYSPPDFYTKMYIVGAPADFAKTRTKIIEDDWTPSWDEEFMFPLRVPELALLRIEVREYDISDRDDFGGQTCLPVSELRPGIRAVPLYDKKGEKYRSVRLLMRFQFV</sequence>
<dbReference type="EMBL" id="JAUIZM010000006">
    <property type="protein sequence ID" value="KAK1377929.1"/>
    <property type="molecule type" value="Genomic_DNA"/>
</dbReference>
<dbReference type="FunFam" id="2.60.40.150:FF:000060">
    <property type="entry name" value="Phosphoinositide phospholipase C"/>
    <property type="match status" value="1"/>
</dbReference>
<dbReference type="SUPFAM" id="SSF49562">
    <property type="entry name" value="C2 domain (Calcium/lipid-binding domain, CaLB)"/>
    <property type="match status" value="1"/>
</dbReference>
<dbReference type="InterPro" id="IPR000008">
    <property type="entry name" value="C2_dom"/>
</dbReference>
<dbReference type="SUPFAM" id="SSF51695">
    <property type="entry name" value="PLC-like phosphodiesterases"/>
    <property type="match status" value="1"/>
</dbReference>
<keyword evidence="16" id="KW-1185">Reference proteome</keyword>
<dbReference type="GO" id="GO:0048015">
    <property type="term" value="P:phosphatidylinositol-mediated signaling"/>
    <property type="evidence" value="ECO:0007669"/>
    <property type="project" value="TreeGrafter"/>
</dbReference>
<feature type="compositionally biased region" description="Polar residues" evidence="12">
    <location>
        <begin position="492"/>
        <end position="503"/>
    </location>
</feature>
<dbReference type="PRINTS" id="PR00390">
    <property type="entry name" value="PHPHLIPASEC"/>
</dbReference>
<dbReference type="InterPro" id="IPR001711">
    <property type="entry name" value="PLipase_C_Pinositol-sp_Y"/>
</dbReference>
<accession>A0AAD8MMG6</accession>
<dbReference type="InterPro" id="IPR035892">
    <property type="entry name" value="C2_domain_sf"/>
</dbReference>
<dbReference type="SUPFAM" id="SSF47473">
    <property type="entry name" value="EF-hand"/>
    <property type="match status" value="1"/>
</dbReference>
<dbReference type="InterPro" id="IPR017946">
    <property type="entry name" value="PLC-like_Pdiesterase_TIM-brl"/>
</dbReference>
<proteinExistence type="predicted"/>
<dbReference type="Pfam" id="PF00387">
    <property type="entry name" value="PI-PLC-Y"/>
    <property type="match status" value="1"/>
</dbReference>
<dbReference type="PANTHER" id="PTHR10336">
    <property type="entry name" value="PHOSPHOINOSITIDE-SPECIFIC PHOSPHOLIPASE C FAMILY PROTEIN"/>
    <property type="match status" value="1"/>
</dbReference>
<dbReference type="SMART" id="SM00148">
    <property type="entry name" value="PLCXc"/>
    <property type="match status" value="1"/>
</dbReference>
<protein>
    <recommendedName>
        <fullName evidence="4 11">Phosphoinositide phospholipase C</fullName>
        <ecNumber evidence="4 11">3.1.4.11</ecNumber>
    </recommendedName>
</protein>
<reference evidence="15" key="2">
    <citation type="submission" date="2023-05" db="EMBL/GenBank/DDBJ databases">
        <authorList>
            <person name="Schelkunov M.I."/>
        </authorList>
    </citation>
    <scope>NUCLEOTIDE SEQUENCE</scope>
    <source>
        <strain evidence="15">Hsosn_3</strain>
        <tissue evidence="15">Leaf</tissue>
    </source>
</reference>
<feature type="domain" description="C2" evidence="13">
    <location>
        <begin position="691"/>
        <end position="820"/>
    </location>
</feature>
<dbReference type="PANTHER" id="PTHR10336:SF101">
    <property type="entry name" value="PHOSPHOINOSITIDE PHOSPHOLIPASE C 6"/>
    <property type="match status" value="1"/>
</dbReference>
<dbReference type="Gene3D" id="2.60.40.150">
    <property type="entry name" value="C2 domain"/>
    <property type="match status" value="1"/>
</dbReference>
<comment type="subcellular location">
    <subcellularLocation>
        <location evidence="3">Cell membrane</location>
        <topology evidence="3">Peripheral membrane protein</topology>
    </subcellularLocation>
</comment>
<evidence type="ECO:0000256" key="1">
    <source>
        <dbReference type="ARBA" id="ARBA00001195"/>
    </source>
</evidence>
<dbReference type="PROSITE" id="PS50008">
    <property type="entry name" value="PIPLC_Y_DOMAIN"/>
    <property type="match status" value="1"/>
</dbReference>
<keyword evidence="8 11" id="KW-0443">Lipid metabolism</keyword>
<dbReference type="CDD" id="cd00275">
    <property type="entry name" value="C2_PLC_like"/>
    <property type="match status" value="1"/>
</dbReference>
<comment type="cofactor">
    <cofactor evidence="2">
        <name>Ca(2+)</name>
        <dbReference type="ChEBI" id="CHEBI:29108"/>
    </cofactor>
</comment>
<keyword evidence="7 11" id="KW-0442">Lipid degradation</keyword>
<feature type="compositionally biased region" description="Basic and acidic residues" evidence="12">
    <location>
        <begin position="339"/>
        <end position="351"/>
    </location>
</feature>
<dbReference type="GO" id="GO:0005886">
    <property type="term" value="C:plasma membrane"/>
    <property type="evidence" value="ECO:0007669"/>
    <property type="project" value="UniProtKB-SubCell"/>
</dbReference>
<organism evidence="15 16">
    <name type="scientific">Heracleum sosnowskyi</name>
    <dbReference type="NCBI Taxonomy" id="360622"/>
    <lineage>
        <taxon>Eukaryota</taxon>
        <taxon>Viridiplantae</taxon>
        <taxon>Streptophyta</taxon>
        <taxon>Embryophyta</taxon>
        <taxon>Tracheophyta</taxon>
        <taxon>Spermatophyta</taxon>
        <taxon>Magnoliopsida</taxon>
        <taxon>eudicotyledons</taxon>
        <taxon>Gunneridae</taxon>
        <taxon>Pentapetalae</taxon>
        <taxon>asterids</taxon>
        <taxon>campanulids</taxon>
        <taxon>Apiales</taxon>
        <taxon>Apiaceae</taxon>
        <taxon>Apioideae</taxon>
        <taxon>apioid superclade</taxon>
        <taxon>Tordylieae</taxon>
        <taxon>Tordyliinae</taxon>
        <taxon>Heracleum</taxon>
    </lineage>
</organism>
<evidence type="ECO:0000256" key="9">
    <source>
        <dbReference type="ARBA" id="ARBA00023136"/>
    </source>
</evidence>
<evidence type="ECO:0000313" key="15">
    <source>
        <dbReference type="EMBL" id="KAK1377929.1"/>
    </source>
</evidence>
<evidence type="ECO:0000256" key="3">
    <source>
        <dbReference type="ARBA" id="ARBA00004202"/>
    </source>
</evidence>
<dbReference type="SMART" id="SM00149">
    <property type="entry name" value="PLCYc"/>
    <property type="match status" value="1"/>
</dbReference>
<reference evidence="15" key="1">
    <citation type="submission" date="2023-02" db="EMBL/GenBank/DDBJ databases">
        <title>Genome of toxic invasive species Heracleum sosnowskyi carries increased number of genes despite the absence of recent whole-genome duplications.</title>
        <authorList>
            <person name="Schelkunov M."/>
            <person name="Shtratnikova V."/>
            <person name="Makarenko M."/>
            <person name="Klepikova A."/>
            <person name="Omelchenko D."/>
            <person name="Novikova G."/>
            <person name="Obukhova E."/>
            <person name="Bogdanov V."/>
            <person name="Penin A."/>
            <person name="Logacheva M."/>
        </authorList>
    </citation>
    <scope>NUCLEOTIDE SEQUENCE</scope>
    <source>
        <strain evidence="15">Hsosn_3</strain>
        <tissue evidence="15">Leaf</tissue>
    </source>
</reference>
<feature type="region of interest" description="Disordered" evidence="12">
    <location>
        <begin position="486"/>
        <end position="505"/>
    </location>
</feature>
<dbReference type="GO" id="GO:0004435">
    <property type="term" value="F:phosphatidylinositol-4,5-bisphosphate phospholipase C activity"/>
    <property type="evidence" value="ECO:0007669"/>
    <property type="project" value="UniProtKB-EC"/>
</dbReference>
<dbReference type="GO" id="GO:0016042">
    <property type="term" value="P:lipid catabolic process"/>
    <property type="evidence" value="ECO:0007669"/>
    <property type="project" value="UniProtKB-KW"/>
</dbReference>
<dbReference type="SMART" id="SM00239">
    <property type="entry name" value="C2"/>
    <property type="match status" value="1"/>
</dbReference>
<keyword evidence="9" id="KW-0472">Membrane</keyword>
<evidence type="ECO:0000256" key="10">
    <source>
        <dbReference type="ARBA" id="ARBA00023224"/>
    </source>
</evidence>
<evidence type="ECO:0000256" key="2">
    <source>
        <dbReference type="ARBA" id="ARBA00001913"/>
    </source>
</evidence>
<evidence type="ECO:0000256" key="11">
    <source>
        <dbReference type="RuleBase" id="RU361133"/>
    </source>
</evidence>
<dbReference type="Pfam" id="PF00168">
    <property type="entry name" value="C2"/>
    <property type="match status" value="1"/>
</dbReference>
<dbReference type="GO" id="GO:0006950">
    <property type="term" value="P:response to stress"/>
    <property type="evidence" value="ECO:0007669"/>
    <property type="project" value="UniProtKB-ARBA"/>
</dbReference>
<evidence type="ECO:0000256" key="12">
    <source>
        <dbReference type="SAM" id="MobiDB-lite"/>
    </source>
</evidence>
<evidence type="ECO:0000259" key="13">
    <source>
        <dbReference type="PROSITE" id="PS50004"/>
    </source>
</evidence>
<dbReference type="InterPro" id="IPR011992">
    <property type="entry name" value="EF-hand-dom_pair"/>
</dbReference>
<feature type="domain" description="PI-PLC Y-box" evidence="14">
    <location>
        <begin position="604"/>
        <end position="690"/>
    </location>
</feature>
<gene>
    <name evidence="15" type="ORF">POM88_024673</name>
</gene>
<comment type="caution">
    <text evidence="15">The sequence shown here is derived from an EMBL/GenBank/DDBJ whole genome shotgun (WGS) entry which is preliminary data.</text>
</comment>
<evidence type="ECO:0000256" key="6">
    <source>
        <dbReference type="ARBA" id="ARBA00022801"/>
    </source>
</evidence>
<dbReference type="Proteomes" id="UP001237642">
    <property type="component" value="Unassembled WGS sequence"/>
</dbReference>
<keyword evidence="5" id="KW-1003">Cell membrane</keyword>
<evidence type="ECO:0000256" key="4">
    <source>
        <dbReference type="ARBA" id="ARBA00012368"/>
    </source>
</evidence>
<keyword evidence="6 11" id="KW-0378">Hydrolase</keyword>
<evidence type="ECO:0000256" key="8">
    <source>
        <dbReference type="ARBA" id="ARBA00023098"/>
    </source>
</evidence>
<evidence type="ECO:0000256" key="5">
    <source>
        <dbReference type="ARBA" id="ARBA00022475"/>
    </source>
</evidence>
<feature type="region of interest" description="Disordered" evidence="12">
    <location>
        <begin position="300"/>
        <end position="351"/>
    </location>
</feature>
<dbReference type="PROSITE" id="PS50004">
    <property type="entry name" value="C2"/>
    <property type="match status" value="1"/>
</dbReference>